<evidence type="ECO:0000256" key="1">
    <source>
        <dbReference type="SAM" id="MobiDB-lite"/>
    </source>
</evidence>
<dbReference type="EMBL" id="CALNXK010000003">
    <property type="protein sequence ID" value="CAH3034949.1"/>
    <property type="molecule type" value="Genomic_DNA"/>
</dbReference>
<dbReference type="Proteomes" id="UP001159405">
    <property type="component" value="Unassembled WGS sequence"/>
</dbReference>
<feature type="compositionally biased region" description="Basic and acidic residues" evidence="1">
    <location>
        <begin position="1"/>
        <end position="10"/>
    </location>
</feature>
<protein>
    <submittedName>
        <fullName evidence="2">Uncharacterized protein</fullName>
    </submittedName>
</protein>
<proteinExistence type="predicted"/>
<accession>A0ABN8MSR1</accession>
<keyword evidence="3" id="KW-1185">Reference proteome</keyword>
<evidence type="ECO:0000313" key="3">
    <source>
        <dbReference type="Proteomes" id="UP001159405"/>
    </source>
</evidence>
<name>A0ABN8MSR1_9CNID</name>
<comment type="caution">
    <text evidence="2">The sequence shown here is derived from an EMBL/GenBank/DDBJ whole genome shotgun (WGS) entry which is preliminary data.</text>
</comment>
<feature type="region of interest" description="Disordered" evidence="1">
    <location>
        <begin position="1"/>
        <end position="22"/>
    </location>
</feature>
<reference evidence="2 3" key="1">
    <citation type="submission" date="2022-05" db="EMBL/GenBank/DDBJ databases">
        <authorList>
            <consortium name="Genoscope - CEA"/>
            <person name="William W."/>
        </authorList>
    </citation>
    <scope>NUCLEOTIDE SEQUENCE [LARGE SCALE GENOMIC DNA]</scope>
</reference>
<gene>
    <name evidence="2" type="ORF">PLOB_00024856</name>
</gene>
<organism evidence="2 3">
    <name type="scientific">Porites lobata</name>
    <dbReference type="NCBI Taxonomy" id="104759"/>
    <lineage>
        <taxon>Eukaryota</taxon>
        <taxon>Metazoa</taxon>
        <taxon>Cnidaria</taxon>
        <taxon>Anthozoa</taxon>
        <taxon>Hexacorallia</taxon>
        <taxon>Scleractinia</taxon>
        <taxon>Fungiina</taxon>
        <taxon>Poritidae</taxon>
        <taxon>Porites</taxon>
    </lineage>
</organism>
<evidence type="ECO:0000313" key="2">
    <source>
        <dbReference type="EMBL" id="CAH3034949.1"/>
    </source>
</evidence>
<sequence>MHNVTDFERSTKRRRRNSDSELYCKSKDEEIRERDKEEDPFLAEEKCSFVLSYLKQVRDTSSAITSTGESGFVSEGTATDVGNLEDLVEDKYASSWRQEIKSQKGSGLKRFRPSSDITGYRSQGLSDEQKKIFREILTELMQIYTRYREVSTADGVSDLLKFLTKAGNLTLMSVQVG</sequence>